<evidence type="ECO:0000313" key="5">
    <source>
        <dbReference type="EMBL" id="QEU76859.1"/>
    </source>
</evidence>
<keyword evidence="3" id="KW-0804">Transcription</keyword>
<dbReference type="KEGG" id="snk:CP967_30620"/>
<dbReference type="Gene3D" id="1.10.10.10">
    <property type="entry name" value="Winged helix-like DNA-binding domain superfamily/Winged helix DNA-binding domain"/>
    <property type="match status" value="1"/>
</dbReference>
<evidence type="ECO:0000256" key="2">
    <source>
        <dbReference type="ARBA" id="ARBA00023125"/>
    </source>
</evidence>
<dbReference type="InterPro" id="IPR016032">
    <property type="entry name" value="Sig_transdc_resp-reg_C-effctor"/>
</dbReference>
<keyword evidence="1" id="KW-0805">Transcription regulation</keyword>
<dbReference type="PANTHER" id="PTHR44688">
    <property type="entry name" value="DNA-BINDING TRANSCRIPTIONAL ACTIVATOR DEVR_DOSR"/>
    <property type="match status" value="1"/>
</dbReference>
<proteinExistence type="predicted"/>
<reference evidence="5 6" key="1">
    <citation type="submission" date="2017-09" db="EMBL/GenBank/DDBJ databases">
        <authorList>
            <person name="Lee N."/>
            <person name="Cho B.-K."/>
        </authorList>
    </citation>
    <scope>NUCLEOTIDE SEQUENCE [LARGE SCALE GENOMIC DNA]</scope>
    <source>
        <strain evidence="5 6">ATCC 12769</strain>
    </source>
</reference>
<dbReference type="InterPro" id="IPR000792">
    <property type="entry name" value="Tscrpt_reg_LuxR_C"/>
</dbReference>
<protein>
    <submittedName>
        <fullName evidence="5">LuxR family transcriptional regulator</fullName>
    </submittedName>
</protein>
<dbReference type="Proteomes" id="UP000326178">
    <property type="component" value="Chromosome"/>
</dbReference>
<evidence type="ECO:0000313" key="6">
    <source>
        <dbReference type="Proteomes" id="UP000326178"/>
    </source>
</evidence>
<evidence type="ECO:0000256" key="1">
    <source>
        <dbReference type="ARBA" id="ARBA00023015"/>
    </source>
</evidence>
<dbReference type="InterPro" id="IPR036388">
    <property type="entry name" value="WH-like_DNA-bd_sf"/>
</dbReference>
<dbReference type="PROSITE" id="PS50043">
    <property type="entry name" value="HTH_LUXR_2"/>
    <property type="match status" value="1"/>
</dbReference>
<dbReference type="AlphaFoldDB" id="A0A5J6FJM1"/>
<dbReference type="EMBL" id="CP023702">
    <property type="protein sequence ID" value="QEU76859.1"/>
    <property type="molecule type" value="Genomic_DNA"/>
</dbReference>
<evidence type="ECO:0000259" key="4">
    <source>
        <dbReference type="PROSITE" id="PS50043"/>
    </source>
</evidence>
<name>A0A5J6FJM1_9ACTN</name>
<dbReference type="PRINTS" id="PR00038">
    <property type="entry name" value="HTHLUXR"/>
</dbReference>
<organism evidence="5 6">
    <name type="scientific">Streptomyces nitrosporeus</name>
    <dbReference type="NCBI Taxonomy" id="28894"/>
    <lineage>
        <taxon>Bacteria</taxon>
        <taxon>Bacillati</taxon>
        <taxon>Actinomycetota</taxon>
        <taxon>Actinomycetes</taxon>
        <taxon>Kitasatosporales</taxon>
        <taxon>Streptomycetaceae</taxon>
        <taxon>Streptomyces</taxon>
    </lineage>
</organism>
<dbReference type="SUPFAM" id="SSF46894">
    <property type="entry name" value="C-terminal effector domain of the bipartite response regulators"/>
    <property type="match status" value="1"/>
</dbReference>
<feature type="domain" description="HTH luxR-type" evidence="4">
    <location>
        <begin position="109"/>
        <end position="174"/>
    </location>
</feature>
<keyword evidence="6" id="KW-1185">Reference proteome</keyword>
<sequence length="182" mass="20137">MPLLDEALEAGMLMDGEGALVFTSSLLRQVVAESVPRPMRQALMHEARMHQKNAGDTSDGYSSVNREEVQGEVLELRRGNQATSPGMRMLLSRPLPVHTAVGAKEETVSHACQSELTLREIEVLQCVAKAMSNRQIGRNLSITEGTVKRHMRNIFRKLDATSRIDAVNKMGSFIPSESRFCS</sequence>
<dbReference type="PANTHER" id="PTHR44688:SF25">
    <property type="entry name" value="HTH LUXR-TYPE DOMAIN-CONTAINING PROTEIN"/>
    <property type="match status" value="1"/>
</dbReference>
<dbReference type="GO" id="GO:0006355">
    <property type="term" value="P:regulation of DNA-templated transcription"/>
    <property type="evidence" value="ECO:0007669"/>
    <property type="project" value="InterPro"/>
</dbReference>
<dbReference type="CDD" id="cd06170">
    <property type="entry name" value="LuxR_C_like"/>
    <property type="match status" value="1"/>
</dbReference>
<gene>
    <name evidence="5" type="ORF">CP967_30620</name>
</gene>
<dbReference type="GO" id="GO:0003677">
    <property type="term" value="F:DNA binding"/>
    <property type="evidence" value="ECO:0007669"/>
    <property type="project" value="UniProtKB-KW"/>
</dbReference>
<keyword evidence="2" id="KW-0238">DNA-binding</keyword>
<evidence type="ECO:0000256" key="3">
    <source>
        <dbReference type="ARBA" id="ARBA00023163"/>
    </source>
</evidence>
<accession>A0A5J6FJM1</accession>
<dbReference type="Pfam" id="PF00196">
    <property type="entry name" value="GerE"/>
    <property type="match status" value="1"/>
</dbReference>
<dbReference type="SMART" id="SM00421">
    <property type="entry name" value="HTH_LUXR"/>
    <property type="match status" value="1"/>
</dbReference>